<gene>
    <name evidence="2" type="ORF">GCM10022223_14460</name>
</gene>
<dbReference type="PANTHER" id="PTHR43217">
    <property type="entry name" value="SUCCINATE SEMIALDEHYDE DEHYDROGENASE [NAD(P)+] SAD"/>
    <property type="match status" value="1"/>
</dbReference>
<dbReference type="PANTHER" id="PTHR43217:SF2">
    <property type="entry name" value="SUCCINATE-SEMIALDEHYDE DEHYDROGENASE [NADP(+)]"/>
    <property type="match status" value="1"/>
</dbReference>
<dbReference type="InterPro" id="IPR016163">
    <property type="entry name" value="Ald_DH_C"/>
</dbReference>
<feature type="domain" description="Aldehyde dehydrogenase" evidence="1">
    <location>
        <begin position="2"/>
        <end position="134"/>
    </location>
</feature>
<evidence type="ECO:0000313" key="2">
    <source>
        <dbReference type="EMBL" id="GAA3600047.1"/>
    </source>
</evidence>
<accession>A0ABP6Z854</accession>
<name>A0ABP6Z854_9ACTN</name>
<dbReference type="InterPro" id="IPR015590">
    <property type="entry name" value="Aldehyde_DH_dom"/>
</dbReference>
<dbReference type="SUPFAM" id="SSF53720">
    <property type="entry name" value="ALDH-like"/>
    <property type="match status" value="1"/>
</dbReference>
<dbReference type="EMBL" id="BAAAZO010000002">
    <property type="protein sequence ID" value="GAA3600047.1"/>
    <property type="molecule type" value="Genomic_DNA"/>
</dbReference>
<dbReference type="RefSeq" id="WP_231486199.1">
    <property type="nucleotide sequence ID" value="NZ_BAAAZO010000002.1"/>
</dbReference>
<organism evidence="2 3">
    <name type="scientific">Kineosporia mesophila</name>
    <dbReference type="NCBI Taxonomy" id="566012"/>
    <lineage>
        <taxon>Bacteria</taxon>
        <taxon>Bacillati</taxon>
        <taxon>Actinomycetota</taxon>
        <taxon>Actinomycetes</taxon>
        <taxon>Kineosporiales</taxon>
        <taxon>Kineosporiaceae</taxon>
        <taxon>Kineosporia</taxon>
    </lineage>
</organism>
<evidence type="ECO:0000313" key="3">
    <source>
        <dbReference type="Proteomes" id="UP001501074"/>
    </source>
</evidence>
<sequence>MIRQHIEDALALGARATVSGPVPGDNRYLQPTILVDVPKDALVATQETFGPVLALVRVKDTEEAVALVNSAPYGLGSSVFSRERGPAIASRLRVGMTSVNDAIATSRVAGLPFGGRGHSGFGRKHGDEGLLEFACPQAITVRTAPGTTGSSFERPAGAVAATLAATVDRLSQKG</sequence>
<dbReference type="InterPro" id="IPR016161">
    <property type="entry name" value="Ald_DH/histidinol_DH"/>
</dbReference>
<dbReference type="Proteomes" id="UP001501074">
    <property type="component" value="Unassembled WGS sequence"/>
</dbReference>
<proteinExistence type="predicted"/>
<dbReference type="Gene3D" id="3.40.309.10">
    <property type="entry name" value="Aldehyde Dehydrogenase, Chain A, domain 2"/>
    <property type="match status" value="1"/>
</dbReference>
<protein>
    <recommendedName>
        <fullName evidence="1">Aldehyde dehydrogenase domain-containing protein</fullName>
    </recommendedName>
</protein>
<dbReference type="Pfam" id="PF00171">
    <property type="entry name" value="Aldedh"/>
    <property type="match status" value="1"/>
</dbReference>
<dbReference type="InterPro" id="IPR047110">
    <property type="entry name" value="GABD/Sad-like"/>
</dbReference>
<comment type="caution">
    <text evidence="2">The sequence shown here is derived from an EMBL/GenBank/DDBJ whole genome shotgun (WGS) entry which is preliminary data.</text>
</comment>
<evidence type="ECO:0000259" key="1">
    <source>
        <dbReference type="Pfam" id="PF00171"/>
    </source>
</evidence>
<reference evidence="3" key="1">
    <citation type="journal article" date="2019" name="Int. J. Syst. Evol. Microbiol.">
        <title>The Global Catalogue of Microorganisms (GCM) 10K type strain sequencing project: providing services to taxonomists for standard genome sequencing and annotation.</title>
        <authorList>
            <consortium name="The Broad Institute Genomics Platform"/>
            <consortium name="The Broad Institute Genome Sequencing Center for Infectious Disease"/>
            <person name="Wu L."/>
            <person name="Ma J."/>
        </authorList>
    </citation>
    <scope>NUCLEOTIDE SEQUENCE [LARGE SCALE GENOMIC DNA]</scope>
    <source>
        <strain evidence="3">JCM 16902</strain>
    </source>
</reference>
<keyword evidence="3" id="KW-1185">Reference proteome</keyword>